<dbReference type="RefSeq" id="WP_254166382.1">
    <property type="nucleotide sequence ID" value="NZ_JANAFB010000016.1"/>
</dbReference>
<evidence type="ECO:0000259" key="1">
    <source>
        <dbReference type="SMART" id="SM00849"/>
    </source>
</evidence>
<dbReference type="CDD" id="cd06262">
    <property type="entry name" value="metallo-hydrolase-like_MBL-fold"/>
    <property type="match status" value="1"/>
</dbReference>
<accession>A0A9X2HHS3</accession>
<dbReference type="InterPro" id="IPR001279">
    <property type="entry name" value="Metallo-B-lactamas"/>
</dbReference>
<keyword evidence="3" id="KW-1185">Reference proteome</keyword>
<gene>
    <name evidence="2" type="ORF">NBM05_07955</name>
</gene>
<dbReference type="PANTHER" id="PTHR43546:SF3">
    <property type="entry name" value="UPF0173 METAL-DEPENDENT HYDROLASE MJ1163"/>
    <property type="match status" value="1"/>
</dbReference>
<dbReference type="Pfam" id="PF13483">
    <property type="entry name" value="Lactamase_B_3"/>
    <property type="match status" value="1"/>
</dbReference>
<dbReference type="AlphaFoldDB" id="A0A9X2HHS3"/>
<organism evidence="2 3">
    <name type="scientific">Rothia santali</name>
    <dbReference type="NCBI Taxonomy" id="2949643"/>
    <lineage>
        <taxon>Bacteria</taxon>
        <taxon>Bacillati</taxon>
        <taxon>Actinomycetota</taxon>
        <taxon>Actinomycetes</taxon>
        <taxon>Micrococcales</taxon>
        <taxon>Micrococcaceae</taxon>
        <taxon>Rothia</taxon>
    </lineage>
</organism>
<evidence type="ECO:0000313" key="2">
    <source>
        <dbReference type="EMBL" id="MCP3425941.1"/>
    </source>
</evidence>
<protein>
    <submittedName>
        <fullName evidence="2">MBL fold metallo-hydrolase</fullName>
    </submittedName>
</protein>
<dbReference type="Gene3D" id="3.60.15.10">
    <property type="entry name" value="Ribonuclease Z/Hydroxyacylglutathione hydrolase-like"/>
    <property type="match status" value="1"/>
</dbReference>
<dbReference type="EMBL" id="JANAFB010000016">
    <property type="protein sequence ID" value="MCP3425941.1"/>
    <property type="molecule type" value="Genomic_DNA"/>
</dbReference>
<name>A0A9X2HHS3_9MICC</name>
<evidence type="ECO:0000313" key="3">
    <source>
        <dbReference type="Proteomes" id="UP001139502"/>
    </source>
</evidence>
<sequence length="217" mass="23566">MRLTKHGHSCIRLEKDGEVLVLDPGTFSDADAALSGADHLLITHEHPDHWDREAVAAFLGSHPDVGVLAPEPVAEALRGEVPAPERVRAVRGGERLSAGAFDLLTVGGQHALIHPQVPMVQNVGFVIDEDVYHPGDCLIVPDVVRVRTLLLPIHAPWNKIQEVIDFLIAVRAERALPIHDGLLAQNGRDVIEGHLARFGERYGTEYGTLADGEAVEL</sequence>
<feature type="domain" description="Metallo-beta-lactamase" evidence="1">
    <location>
        <begin position="7"/>
        <end position="179"/>
    </location>
</feature>
<dbReference type="InterPro" id="IPR036866">
    <property type="entry name" value="RibonucZ/Hydroxyglut_hydro"/>
</dbReference>
<comment type="caution">
    <text evidence="2">The sequence shown here is derived from an EMBL/GenBank/DDBJ whole genome shotgun (WGS) entry which is preliminary data.</text>
</comment>
<dbReference type="Proteomes" id="UP001139502">
    <property type="component" value="Unassembled WGS sequence"/>
</dbReference>
<dbReference type="SMART" id="SM00849">
    <property type="entry name" value="Lactamase_B"/>
    <property type="match status" value="1"/>
</dbReference>
<dbReference type="PANTHER" id="PTHR43546">
    <property type="entry name" value="UPF0173 METAL-DEPENDENT HYDROLASE MJ1163-RELATED"/>
    <property type="match status" value="1"/>
</dbReference>
<dbReference type="SUPFAM" id="SSF56281">
    <property type="entry name" value="Metallo-hydrolase/oxidoreductase"/>
    <property type="match status" value="1"/>
</dbReference>
<proteinExistence type="predicted"/>
<dbReference type="InterPro" id="IPR050114">
    <property type="entry name" value="UPF0173_UPF0282_UlaG_hydrolase"/>
</dbReference>
<reference evidence="2" key="1">
    <citation type="submission" date="2022-06" db="EMBL/GenBank/DDBJ databases">
        <title>Rothia sp. isolated from sandalwood seedling.</title>
        <authorList>
            <person name="Tuikhar N."/>
            <person name="Kirdat K."/>
            <person name="Thorat V."/>
            <person name="Swetha P."/>
            <person name="Padma S."/>
            <person name="Sundararaj R."/>
            <person name="Yadav A."/>
        </authorList>
    </citation>
    <scope>NUCLEOTIDE SEQUENCE</scope>
    <source>
        <strain evidence="2">AR01</strain>
    </source>
</reference>